<dbReference type="AlphaFoldDB" id="A0A3E2GVR7"/>
<proteinExistence type="predicted"/>
<evidence type="ECO:0000313" key="1">
    <source>
        <dbReference type="EMBL" id="RFU25209.1"/>
    </source>
</evidence>
<dbReference type="Proteomes" id="UP000258309">
    <property type="component" value="Unassembled WGS sequence"/>
</dbReference>
<keyword evidence="2" id="KW-1185">Reference proteome</keyword>
<protein>
    <submittedName>
        <fullName evidence="1">Uncharacterized protein</fullName>
    </submittedName>
</protein>
<sequence>MGRLRITWGGLEANRMGEGQLPGPYAVGIMSVVCSLVLPNLKYIELQQTAFRDGERDYYGGRFRVEVDAKCEAECWPDHLKIKMMGQGDDEEMSGEQSDMIRATKLMIEACGVLQELELQDWNTRGRAQWWREVLEKDGLSINFTPN</sequence>
<feature type="non-terminal residue" evidence="1">
    <location>
        <position position="1"/>
    </location>
</feature>
<dbReference type="EMBL" id="NCSJ02000352">
    <property type="protein sequence ID" value="RFU25209.1"/>
    <property type="molecule type" value="Genomic_DNA"/>
</dbReference>
<feature type="non-terminal residue" evidence="1">
    <location>
        <position position="147"/>
    </location>
</feature>
<reference evidence="1 2" key="1">
    <citation type="submission" date="2018-05" db="EMBL/GenBank/DDBJ databases">
        <title>Draft genome sequence of Scytalidium lignicola DSM 105466, a ubiquitous saprotrophic fungus.</title>
        <authorList>
            <person name="Buettner E."/>
            <person name="Gebauer A.M."/>
            <person name="Hofrichter M."/>
            <person name="Liers C."/>
            <person name="Kellner H."/>
        </authorList>
    </citation>
    <scope>NUCLEOTIDE SEQUENCE [LARGE SCALE GENOMIC DNA]</scope>
    <source>
        <strain evidence="1 2">DSM 105466</strain>
    </source>
</reference>
<organism evidence="1 2">
    <name type="scientific">Scytalidium lignicola</name>
    <name type="common">Hyphomycete</name>
    <dbReference type="NCBI Taxonomy" id="5539"/>
    <lineage>
        <taxon>Eukaryota</taxon>
        <taxon>Fungi</taxon>
        <taxon>Dikarya</taxon>
        <taxon>Ascomycota</taxon>
        <taxon>Pezizomycotina</taxon>
        <taxon>Leotiomycetes</taxon>
        <taxon>Leotiomycetes incertae sedis</taxon>
        <taxon>Scytalidium</taxon>
    </lineage>
</organism>
<evidence type="ECO:0000313" key="2">
    <source>
        <dbReference type="Proteomes" id="UP000258309"/>
    </source>
</evidence>
<accession>A0A3E2GVR7</accession>
<comment type="caution">
    <text evidence="1">The sequence shown here is derived from an EMBL/GenBank/DDBJ whole genome shotgun (WGS) entry which is preliminary data.</text>
</comment>
<name>A0A3E2GVR7_SCYLI</name>
<gene>
    <name evidence="1" type="ORF">B7463_g11130</name>
</gene>